<reference evidence="3 4" key="1">
    <citation type="submission" date="2019-03" db="EMBL/GenBank/DDBJ databases">
        <title>Genomic Encyclopedia of Type Strains, Phase IV (KMG-IV): sequencing the most valuable type-strain genomes for metagenomic binning, comparative biology and taxonomic classification.</title>
        <authorList>
            <person name="Goeker M."/>
        </authorList>
    </citation>
    <scope>NUCLEOTIDE SEQUENCE [LARGE SCALE GENOMIC DNA]</scope>
    <source>
        <strain evidence="3 4">DSM 25894</strain>
    </source>
</reference>
<dbReference type="InterPro" id="IPR027417">
    <property type="entry name" value="P-loop_NTPase"/>
</dbReference>
<dbReference type="GO" id="GO:0009898">
    <property type="term" value="C:cytoplasmic side of plasma membrane"/>
    <property type="evidence" value="ECO:0007669"/>
    <property type="project" value="TreeGrafter"/>
</dbReference>
<dbReference type="RefSeq" id="WP_132370066.1">
    <property type="nucleotide sequence ID" value="NZ_SMAN01000001.1"/>
</dbReference>
<dbReference type="GO" id="GO:0051782">
    <property type="term" value="P:negative regulation of cell division"/>
    <property type="evidence" value="ECO:0007669"/>
    <property type="project" value="TreeGrafter"/>
</dbReference>
<dbReference type="CDD" id="cd02038">
    <property type="entry name" value="FlhG-like"/>
    <property type="match status" value="1"/>
</dbReference>
<dbReference type="InterPro" id="IPR025501">
    <property type="entry name" value="MinD_FleN"/>
</dbReference>
<evidence type="ECO:0000256" key="1">
    <source>
        <dbReference type="ARBA" id="ARBA00022741"/>
    </source>
</evidence>
<dbReference type="EMBL" id="SMAN01000001">
    <property type="protein sequence ID" value="TCT26753.1"/>
    <property type="molecule type" value="Genomic_DNA"/>
</dbReference>
<sequence length="288" mass="32259">MNDQAQKLRNMISRLQNQKEARTIAVVSGKGGVGKSNFALNFAISLSQKKKKVLLFDLDIGMGNIDILLGLTPKKTIVHMFEESLTIQDVIEKGPESLSYVAAGSGLTEFFNMEKSAFAIFLQQLQNLMFEYDYIIFDMGAGMSTTHLNFVLAAHECFVITTTEPTSIMDAYSVIKFICSRRHDLPMHIMVNRATSTRDGEQAYERLALAVEQFLNKKIDLLGILPDDKHVVQAVQRQTPFILYNGRSHVSQSLLEVVSHYTGGSTHEKTAPFGFISRLKAVFTRKVD</sequence>
<comment type="caution">
    <text evidence="3">The sequence shown here is derived from an EMBL/GenBank/DDBJ whole genome shotgun (WGS) entry which is preliminary data.</text>
</comment>
<protein>
    <submittedName>
        <fullName evidence="3">Flagellar biosynthesis protein FlhG</fullName>
    </submittedName>
</protein>
<dbReference type="PANTHER" id="PTHR43384:SF4">
    <property type="entry name" value="CELLULOSE BIOSYNTHESIS PROTEIN BCSQ-RELATED"/>
    <property type="match status" value="1"/>
</dbReference>
<gene>
    <name evidence="3" type="ORF">EDD68_101106</name>
</gene>
<accession>A0A4R3NCP5</accession>
<keyword evidence="3" id="KW-0966">Cell projection</keyword>
<dbReference type="PANTHER" id="PTHR43384">
    <property type="entry name" value="SEPTUM SITE-DETERMINING PROTEIN MIND HOMOLOG, CHLOROPLASTIC-RELATED"/>
    <property type="match status" value="1"/>
</dbReference>
<dbReference type="InterPro" id="IPR033875">
    <property type="entry name" value="FlhG"/>
</dbReference>
<dbReference type="GO" id="GO:0005829">
    <property type="term" value="C:cytosol"/>
    <property type="evidence" value="ECO:0007669"/>
    <property type="project" value="TreeGrafter"/>
</dbReference>
<evidence type="ECO:0000256" key="2">
    <source>
        <dbReference type="ARBA" id="ARBA00022840"/>
    </source>
</evidence>
<dbReference type="InterPro" id="IPR033756">
    <property type="entry name" value="YlxH/NBP35"/>
</dbReference>
<dbReference type="GO" id="GO:0005524">
    <property type="term" value="F:ATP binding"/>
    <property type="evidence" value="ECO:0007669"/>
    <property type="project" value="UniProtKB-KW"/>
</dbReference>
<dbReference type="AlphaFoldDB" id="A0A4R3NCP5"/>
<keyword evidence="3" id="KW-0282">Flagellum</keyword>
<evidence type="ECO:0000313" key="4">
    <source>
        <dbReference type="Proteomes" id="UP000294650"/>
    </source>
</evidence>
<organism evidence="3 4">
    <name type="scientific">Melghiribacillus thermohalophilus</name>
    <dbReference type="NCBI Taxonomy" id="1324956"/>
    <lineage>
        <taxon>Bacteria</taxon>
        <taxon>Bacillati</taxon>
        <taxon>Bacillota</taxon>
        <taxon>Bacilli</taxon>
        <taxon>Bacillales</taxon>
        <taxon>Bacillaceae</taxon>
        <taxon>Melghiribacillus</taxon>
    </lineage>
</organism>
<dbReference type="InterPro" id="IPR050625">
    <property type="entry name" value="ParA/MinD_ATPase"/>
</dbReference>
<evidence type="ECO:0000313" key="3">
    <source>
        <dbReference type="EMBL" id="TCT26753.1"/>
    </source>
</evidence>
<dbReference type="Gene3D" id="3.40.50.300">
    <property type="entry name" value="P-loop containing nucleotide triphosphate hydrolases"/>
    <property type="match status" value="1"/>
</dbReference>
<dbReference type="SUPFAM" id="SSF52540">
    <property type="entry name" value="P-loop containing nucleoside triphosphate hydrolases"/>
    <property type="match status" value="1"/>
</dbReference>
<dbReference type="Proteomes" id="UP000294650">
    <property type="component" value="Unassembled WGS sequence"/>
</dbReference>
<dbReference type="GO" id="GO:0016887">
    <property type="term" value="F:ATP hydrolysis activity"/>
    <property type="evidence" value="ECO:0007669"/>
    <property type="project" value="TreeGrafter"/>
</dbReference>
<keyword evidence="1" id="KW-0547">Nucleotide-binding</keyword>
<dbReference type="OrthoDB" id="9816297at2"/>
<keyword evidence="3" id="KW-0969">Cilium</keyword>
<keyword evidence="2" id="KW-0067">ATP-binding</keyword>
<proteinExistence type="predicted"/>
<dbReference type="Pfam" id="PF10609">
    <property type="entry name" value="ParA"/>
    <property type="match status" value="1"/>
</dbReference>
<dbReference type="PIRSF" id="PIRSF003092">
    <property type="entry name" value="MinD"/>
    <property type="match status" value="1"/>
</dbReference>
<name>A0A4R3NCP5_9BACI</name>
<keyword evidence="4" id="KW-1185">Reference proteome</keyword>